<evidence type="ECO:0000313" key="9">
    <source>
        <dbReference type="EMBL" id="SOQ45475.1"/>
    </source>
</evidence>
<reference evidence="9" key="1">
    <citation type="submission" date="2016-07" db="EMBL/GenBank/DDBJ databases">
        <authorList>
            <person name="Bretaudeau A."/>
        </authorList>
    </citation>
    <scope>NUCLEOTIDE SEQUENCE</scope>
    <source>
        <strain evidence="9">Rice</strain>
        <tissue evidence="9">Whole body</tissue>
    </source>
</reference>
<evidence type="ECO:0000256" key="6">
    <source>
        <dbReference type="ARBA" id="ARBA00023054"/>
    </source>
</evidence>
<proteinExistence type="inferred from homology"/>
<comment type="similarity">
    <text evidence="2">Belongs to the SMCO4 family.</text>
</comment>
<accession>A0A2H1VXB7</accession>
<evidence type="ECO:0000256" key="2">
    <source>
        <dbReference type="ARBA" id="ARBA00009202"/>
    </source>
</evidence>
<organism evidence="9">
    <name type="scientific">Spodoptera frugiperda</name>
    <name type="common">Fall armyworm</name>
    <dbReference type="NCBI Taxonomy" id="7108"/>
    <lineage>
        <taxon>Eukaryota</taxon>
        <taxon>Metazoa</taxon>
        <taxon>Ecdysozoa</taxon>
        <taxon>Arthropoda</taxon>
        <taxon>Hexapoda</taxon>
        <taxon>Insecta</taxon>
        <taxon>Pterygota</taxon>
        <taxon>Neoptera</taxon>
        <taxon>Endopterygota</taxon>
        <taxon>Lepidoptera</taxon>
        <taxon>Glossata</taxon>
        <taxon>Ditrysia</taxon>
        <taxon>Noctuoidea</taxon>
        <taxon>Noctuidae</taxon>
        <taxon>Amphipyrinae</taxon>
        <taxon>Spodoptera</taxon>
    </lineage>
</organism>
<dbReference type="AlphaFoldDB" id="A0A2H1VXB7"/>
<evidence type="ECO:0000256" key="8">
    <source>
        <dbReference type="SAM" id="Coils"/>
    </source>
</evidence>
<protein>
    <recommendedName>
        <fullName evidence="3">Single-pass membrane and coiled-coil domain-containing protein 4 homolog</fullName>
    </recommendedName>
</protein>
<evidence type="ECO:0000256" key="7">
    <source>
        <dbReference type="ARBA" id="ARBA00023136"/>
    </source>
</evidence>
<dbReference type="PANTHER" id="PTHR34644">
    <property type="entry name" value="SINGLE-PASS MEMBRANE AND COILED-COIL DOMAIN-CONTAINING PROTEIN 4"/>
    <property type="match status" value="1"/>
</dbReference>
<evidence type="ECO:0000256" key="5">
    <source>
        <dbReference type="ARBA" id="ARBA00022989"/>
    </source>
</evidence>
<keyword evidence="7" id="KW-0472">Membrane</keyword>
<keyword evidence="4" id="KW-0812">Transmembrane</keyword>
<comment type="subcellular location">
    <subcellularLocation>
        <location evidence="1">Membrane</location>
        <topology evidence="1">Single-pass membrane protein</topology>
    </subcellularLocation>
</comment>
<evidence type="ECO:0000256" key="1">
    <source>
        <dbReference type="ARBA" id="ARBA00004167"/>
    </source>
</evidence>
<sequence length="105" mass="11514">MKQTILASMVSTIMRKLKGAVKETARQKRERKQEFAKMRQQIHTVVLPTFADTNTLFTKVARKTATPCTAATGAGTPDDEYIDAMNAPPAPRRVCTASTAPLYAT</sequence>
<feature type="coiled-coil region" evidence="8">
    <location>
        <begin position="14"/>
        <end position="41"/>
    </location>
</feature>
<dbReference type="InterPro" id="IPR027960">
    <property type="entry name" value="DUF4519"/>
</dbReference>
<dbReference type="PANTHER" id="PTHR34644:SF2">
    <property type="entry name" value="SINGLE-PASS MEMBRANE AND COILED-COIL DOMAIN-CONTAINING PROTEIN 4"/>
    <property type="match status" value="1"/>
</dbReference>
<dbReference type="EMBL" id="ODYU01005012">
    <property type="protein sequence ID" value="SOQ45475.1"/>
    <property type="molecule type" value="Genomic_DNA"/>
</dbReference>
<dbReference type="GO" id="GO:0016020">
    <property type="term" value="C:membrane"/>
    <property type="evidence" value="ECO:0007669"/>
    <property type="project" value="UniProtKB-SubCell"/>
</dbReference>
<gene>
    <name evidence="9" type="ORF">SFRICE_003057</name>
</gene>
<evidence type="ECO:0000256" key="3">
    <source>
        <dbReference type="ARBA" id="ARBA00017028"/>
    </source>
</evidence>
<evidence type="ECO:0000256" key="4">
    <source>
        <dbReference type="ARBA" id="ARBA00022692"/>
    </source>
</evidence>
<name>A0A2H1VXB7_SPOFR</name>
<keyword evidence="6 8" id="KW-0175">Coiled coil</keyword>
<dbReference type="Pfam" id="PF15012">
    <property type="entry name" value="DUF4519"/>
    <property type="match status" value="1"/>
</dbReference>
<keyword evidence="5" id="KW-1133">Transmembrane helix</keyword>